<dbReference type="Proteomes" id="UP000805704">
    <property type="component" value="Chromosome 8"/>
</dbReference>
<sequence length="676" mass="75243">MSSGDNFEGQCALKEELNRKIKEQKVVVDELSNLKKNRKVYIQQRNSNIYFLGDRSQTLGSSKSNLSPSQFEWDKTVQEHLKRRGPNLSQDVTVRGPCYQCLFSGHVLHMRGLLTPQPVQDTAGNVLMWNGEVFGGLPVLPEENDTAVVARRLSSCSSPSEILSVLSTLRGPWGFVYYQKAADSLWFGRDFFGRRSLLWKFDADANALTLTSVAAHSSGSDKPAWQEVPAACVYRIDLKAVAEAGSVTFEVYPWAHGGNDLVTSCSEAILESVPSGCTAVMNQSGLVLTSPVCPLNQSIPKSLNETEMNSNSHLCVQDLEQLLANQEKTDEVNRLIDVLSEAVRRRVQLLPFRVQNSSSPINDQASVAILFSGGIDSMILAALADRHIPAHHPIDLLNVAFKLKEPKKQKESAKNSRKHKNKPTDAETHTSDSQTSSPFDVPDRITGKAGLKELHDLNPERRWNFVEINVTQEELQKMREERICHLVHPLETVLDDSIGCAVWFAARGTGFITEDDEQRPFTSSAKVILTGIGADEQLAGYSRHRVRFKMSGHEGLIQELAMELGRISSRNLGRDDRVIGDHGKEARQVWCLFLLFPYLDEDVVSFLNSLPVWEKADLSLPRGVGEKLLLRLAAKQLGLGQSAVLPKRAMQFGSRIAKMEDKCEKASDKCTRLLTR</sequence>
<accession>A0ACB7EGT3</accession>
<reference evidence="1" key="1">
    <citation type="submission" date="2020-04" db="EMBL/GenBank/DDBJ databases">
        <title>A chromosome-scale assembly and high-density genetic map of the yellow drum (Nibea albiflora) genome.</title>
        <authorList>
            <person name="Xu D."/>
            <person name="Zhang W."/>
            <person name="Chen R."/>
            <person name="Tan P."/>
            <person name="Wang L."/>
            <person name="Song H."/>
            <person name="Tian L."/>
            <person name="Zhu Q."/>
            <person name="Wang B."/>
        </authorList>
    </citation>
    <scope>NUCLEOTIDE SEQUENCE</scope>
    <source>
        <strain evidence="1">ZJHYS-2018</strain>
    </source>
</reference>
<protein>
    <submittedName>
        <fullName evidence="1">Asparagine synthetase domain-containing protein 1</fullName>
    </submittedName>
</protein>
<comment type="caution">
    <text evidence="1">The sequence shown here is derived from an EMBL/GenBank/DDBJ whole genome shotgun (WGS) entry which is preliminary data.</text>
</comment>
<organism evidence="1 2">
    <name type="scientific">Nibea albiflora</name>
    <name type="common">Yellow drum</name>
    <name type="synonym">Corvina albiflora</name>
    <dbReference type="NCBI Taxonomy" id="240163"/>
    <lineage>
        <taxon>Eukaryota</taxon>
        <taxon>Metazoa</taxon>
        <taxon>Chordata</taxon>
        <taxon>Craniata</taxon>
        <taxon>Vertebrata</taxon>
        <taxon>Euteleostomi</taxon>
        <taxon>Actinopterygii</taxon>
        <taxon>Neopterygii</taxon>
        <taxon>Teleostei</taxon>
        <taxon>Neoteleostei</taxon>
        <taxon>Acanthomorphata</taxon>
        <taxon>Eupercaria</taxon>
        <taxon>Sciaenidae</taxon>
        <taxon>Nibea</taxon>
    </lineage>
</organism>
<proteinExistence type="predicted"/>
<name>A0ACB7EGT3_NIBAL</name>
<evidence type="ECO:0000313" key="1">
    <source>
        <dbReference type="EMBL" id="KAG8000823.1"/>
    </source>
</evidence>
<dbReference type="EMBL" id="CM024796">
    <property type="protein sequence ID" value="KAG8000823.1"/>
    <property type="molecule type" value="Genomic_DNA"/>
</dbReference>
<keyword evidence="2" id="KW-1185">Reference proteome</keyword>
<gene>
    <name evidence="1" type="primary">ASNSD1</name>
    <name evidence="1" type="ORF">GBF38_018071</name>
</gene>
<evidence type="ECO:0000313" key="2">
    <source>
        <dbReference type="Proteomes" id="UP000805704"/>
    </source>
</evidence>